<comment type="caution">
    <text evidence="2">The sequence shown here is derived from an EMBL/GenBank/DDBJ whole genome shotgun (WGS) entry which is preliminary data.</text>
</comment>
<evidence type="ECO:0000256" key="1">
    <source>
        <dbReference type="SAM" id="SignalP"/>
    </source>
</evidence>
<dbReference type="AlphaFoldDB" id="A0A6I4ZXH3"/>
<feature type="chain" id="PRO_5039305020" description="Phr family secreted Rap phosphatase inhibitor" evidence="1">
    <location>
        <begin position="21"/>
        <end position="54"/>
    </location>
</feature>
<evidence type="ECO:0008006" key="4">
    <source>
        <dbReference type="Google" id="ProtNLM"/>
    </source>
</evidence>
<feature type="signal peptide" evidence="1">
    <location>
        <begin position="1"/>
        <end position="20"/>
    </location>
</feature>
<sequence length="54" mass="5712">MKKILLLVSTLLLALTLNFGAIKDTNNALNTKDNVAAADVQIQMHYDPGTGAIG</sequence>
<accession>A0A6I4ZXH3</accession>
<proteinExistence type="predicted"/>
<evidence type="ECO:0000313" key="2">
    <source>
        <dbReference type="EMBL" id="MYL34855.1"/>
    </source>
</evidence>
<keyword evidence="1" id="KW-0732">Signal</keyword>
<reference evidence="2 3" key="1">
    <citation type="submission" date="2019-11" db="EMBL/GenBank/DDBJ databases">
        <title>Genome sequences of 17 halophilic strains isolated from different environments.</title>
        <authorList>
            <person name="Furrow R.E."/>
        </authorList>
    </citation>
    <scope>NUCLEOTIDE SEQUENCE [LARGE SCALE GENOMIC DNA]</scope>
    <source>
        <strain evidence="2 3">22514_16_FS</strain>
    </source>
</reference>
<dbReference type="Proteomes" id="UP000468638">
    <property type="component" value="Unassembled WGS sequence"/>
</dbReference>
<protein>
    <recommendedName>
        <fullName evidence="4">Phr family secreted Rap phosphatase inhibitor</fullName>
    </recommendedName>
</protein>
<name>A0A6I4ZXH3_9BACI</name>
<dbReference type="EMBL" id="WMEQ01000012">
    <property type="protein sequence ID" value="MYL34855.1"/>
    <property type="molecule type" value="Genomic_DNA"/>
</dbReference>
<organism evidence="2 3">
    <name type="scientific">Pontibacillus yanchengensis</name>
    <dbReference type="NCBI Taxonomy" id="462910"/>
    <lineage>
        <taxon>Bacteria</taxon>
        <taxon>Bacillati</taxon>
        <taxon>Bacillota</taxon>
        <taxon>Bacilli</taxon>
        <taxon>Bacillales</taxon>
        <taxon>Bacillaceae</taxon>
        <taxon>Pontibacillus</taxon>
    </lineage>
</organism>
<evidence type="ECO:0000313" key="3">
    <source>
        <dbReference type="Proteomes" id="UP000468638"/>
    </source>
</evidence>
<gene>
    <name evidence="2" type="ORF">GLW05_14770</name>
</gene>
<dbReference type="RefSeq" id="WP_160909940.1">
    <property type="nucleotide sequence ID" value="NZ_WMEQ01000012.1"/>
</dbReference>